<dbReference type="PANTHER" id="PTHR31906">
    <property type="entry name" value="PLASTID-LIPID-ASSOCIATED PROTEIN 4, CHLOROPLASTIC-RELATED"/>
    <property type="match status" value="1"/>
</dbReference>
<gene>
    <name evidence="5" type="ORF">MICPUCDRAFT_54436</name>
</gene>
<evidence type="ECO:0000256" key="1">
    <source>
        <dbReference type="ARBA" id="ARBA00004474"/>
    </source>
</evidence>
<protein>
    <submittedName>
        <fullName evidence="5">Predicted protein</fullName>
    </submittedName>
</protein>
<feature type="domain" description="Plastid lipid-associated protein/fibrillin conserved" evidence="4">
    <location>
        <begin position="85"/>
        <end position="186"/>
    </location>
</feature>
<dbReference type="AlphaFoldDB" id="C1N9B5"/>
<keyword evidence="6" id="KW-1185">Reference proteome</keyword>
<sequence length="403" mass="44049">MSLATSSASSAASPSSLNARRRGGQTSASSPSPSARRLALVLRASPDLRRRHLGTRPRSTSDAASSSSSSSSPRSTSEDDATTALKDELLTLLGKGGDGAQRMARVGDRARLESLVTSLEAINPTPRPFERPELLLNEWRLVTTFQPGTADVSFFSAESWRKYLLESGPSPVQSLVVGNSTVDNVYQVLRDDPRGSPENGAKPHVLPRVHDIHQSRARVTDALLIPSTALRLLQWENVVEFGPPGTQLVIEAQLEGARDENSFFYRFSGGYFAIDGEWGGPDGLRIPYPVPFDLLERARPGQTKGWFATTYLDETLRRVLSHTGFHTTASAWCTPFVEDVRLSISPPAHAFNPDTPRRLSTPLLTPINSTPDVALYGTTRRISRGNKGSVFVLIRPDGYWDDK</sequence>
<dbReference type="GeneID" id="9689867"/>
<dbReference type="EMBL" id="GG663751">
    <property type="protein sequence ID" value="EEH51493.1"/>
    <property type="molecule type" value="Genomic_DNA"/>
</dbReference>
<feature type="region of interest" description="Disordered" evidence="3">
    <location>
        <begin position="1"/>
        <end position="81"/>
    </location>
</feature>
<accession>C1N9B5</accession>
<evidence type="ECO:0000256" key="3">
    <source>
        <dbReference type="SAM" id="MobiDB-lite"/>
    </source>
</evidence>
<organism evidence="6">
    <name type="scientific">Micromonas pusilla (strain CCMP1545)</name>
    <name type="common">Picoplanktonic green alga</name>
    <dbReference type="NCBI Taxonomy" id="564608"/>
    <lineage>
        <taxon>Eukaryota</taxon>
        <taxon>Viridiplantae</taxon>
        <taxon>Chlorophyta</taxon>
        <taxon>Mamiellophyceae</taxon>
        <taxon>Mamiellales</taxon>
        <taxon>Mamiellaceae</taxon>
        <taxon>Micromonas</taxon>
    </lineage>
</organism>
<reference evidence="5 6" key="1">
    <citation type="journal article" date="2009" name="Science">
        <title>Green evolution and dynamic adaptations revealed by genomes of the marine picoeukaryotes Micromonas.</title>
        <authorList>
            <person name="Worden A.Z."/>
            <person name="Lee J.H."/>
            <person name="Mock T."/>
            <person name="Rouze P."/>
            <person name="Simmons M.P."/>
            <person name="Aerts A.L."/>
            <person name="Allen A.E."/>
            <person name="Cuvelier M.L."/>
            <person name="Derelle E."/>
            <person name="Everett M.V."/>
            <person name="Foulon E."/>
            <person name="Grimwood J."/>
            <person name="Gundlach H."/>
            <person name="Henrissat B."/>
            <person name="Napoli C."/>
            <person name="McDonald S.M."/>
            <person name="Parker M.S."/>
            <person name="Rombauts S."/>
            <person name="Salamov A."/>
            <person name="Von Dassow P."/>
            <person name="Badger J.H."/>
            <person name="Coutinho P.M."/>
            <person name="Demir E."/>
            <person name="Dubchak I."/>
            <person name="Gentemann C."/>
            <person name="Eikrem W."/>
            <person name="Gready J.E."/>
            <person name="John U."/>
            <person name="Lanier W."/>
            <person name="Lindquist E.A."/>
            <person name="Lucas S."/>
            <person name="Mayer K.F."/>
            <person name="Moreau H."/>
            <person name="Not F."/>
            <person name="Otillar R."/>
            <person name="Panaud O."/>
            <person name="Pangilinan J."/>
            <person name="Paulsen I."/>
            <person name="Piegu B."/>
            <person name="Poliakov A."/>
            <person name="Robbens S."/>
            <person name="Schmutz J."/>
            <person name="Toulza E."/>
            <person name="Wyss T."/>
            <person name="Zelensky A."/>
            <person name="Zhou K."/>
            <person name="Armbrust E.V."/>
            <person name="Bhattacharya D."/>
            <person name="Goodenough U.W."/>
            <person name="Van de Peer Y."/>
            <person name="Grigoriev I.V."/>
        </authorList>
    </citation>
    <scope>NUCLEOTIDE SEQUENCE [LARGE SCALE GENOMIC DNA]</scope>
    <source>
        <strain evidence="5 6">CCMP1545</strain>
    </source>
</reference>
<dbReference type="InterPro" id="IPR006843">
    <property type="entry name" value="PAP/fibrillin_dom"/>
</dbReference>
<evidence type="ECO:0000313" key="5">
    <source>
        <dbReference type="EMBL" id="EEH51493.1"/>
    </source>
</evidence>
<dbReference type="OrthoDB" id="498392at2759"/>
<feature type="compositionally biased region" description="Low complexity" evidence="3">
    <location>
        <begin position="27"/>
        <end position="40"/>
    </location>
</feature>
<dbReference type="GO" id="GO:0009536">
    <property type="term" value="C:plastid"/>
    <property type="evidence" value="ECO:0007669"/>
    <property type="project" value="UniProtKB-SubCell"/>
</dbReference>
<dbReference type="Proteomes" id="UP000001876">
    <property type="component" value="Unassembled WGS sequence"/>
</dbReference>
<evidence type="ECO:0000259" key="4">
    <source>
        <dbReference type="Pfam" id="PF04755"/>
    </source>
</evidence>
<keyword evidence="2" id="KW-0934">Plastid</keyword>
<dbReference type="RefSeq" id="XP_003064588.1">
    <property type="nucleotide sequence ID" value="XM_003064542.1"/>
</dbReference>
<name>C1N9B5_MICPC</name>
<evidence type="ECO:0000256" key="2">
    <source>
        <dbReference type="ARBA" id="ARBA00022640"/>
    </source>
</evidence>
<feature type="compositionally biased region" description="Low complexity" evidence="3">
    <location>
        <begin position="1"/>
        <end position="18"/>
    </location>
</feature>
<feature type="compositionally biased region" description="Low complexity" evidence="3">
    <location>
        <begin position="56"/>
        <end position="75"/>
    </location>
</feature>
<proteinExistence type="predicted"/>
<dbReference type="KEGG" id="mpp:MICPUCDRAFT_54436"/>
<dbReference type="InterPro" id="IPR039633">
    <property type="entry name" value="PAP"/>
</dbReference>
<evidence type="ECO:0000313" key="6">
    <source>
        <dbReference type="Proteomes" id="UP000001876"/>
    </source>
</evidence>
<dbReference type="Pfam" id="PF04755">
    <property type="entry name" value="PAP_fibrillin"/>
    <property type="match status" value="1"/>
</dbReference>
<comment type="subcellular location">
    <subcellularLocation>
        <location evidence="1">Plastid</location>
    </subcellularLocation>
</comment>